<feature type="transmembrane region" description="Helical" evidence="1">
    <location>
        <begin position="21"/>
        <end position="41"/>
    </location>
</feature>
<keyword evidence="1" id="KW-0812">Transmembrane</keyword>
<proteinExistence type="predicted"/>
<feature type="transmembrane region" description="Helical" evidence="1">
    <location>
        <begin position="140"/>
        <end position="158"/>
    </location>
</feature>
<feature type="transmembrane region" description="Helical" evidence="1">
    <location>
        <begin position="118"/>
        <end position="134"/>
    </location>
</feature>
<keyword evidence="1" id="KW-1133">Transmembrane helix</keyword>
<dbReference type="NCBIfam" id="NF038020">
    <property type="entry name" value="HeR"/>
    <property type="match status" value="1"/>
</dbReference>
<feature type="transmembrane region" description="Helical" evidence="1">
    <location>
        <begin position="77"/>
        <end position="97"/>
    </location>
</feature>
<organism evidence="2">
    <name type="scientific">seawater metagenome</name>
    <dbReference type="NCBI Taxonomy" id="1561972"/>
    <lineage>
        <taxon>unclassified sequences</taxon>
        <taxon>metagenomes</taxon>
        <taxon>ecological metagenomes</taxon>
    </lineage>
</organism>
<dbReference type="Pfam" id="PF18761">
    <property type="entry name" value="Heliorhodopsin"/>
    <property type="match status" value="1"/>
</dbReference>
<keyword evidence="1" id="KW-0472">Membrane</keyword>
<sequence>MEETLTDNNYISRKTLRKYNIAALILHTIQGFLLLIASQMVTTIKDFNKEVTISYLDYDNTTRTLVSKTKNAFPIEIGLLASIFILLSAFAHAFILIKWDKYLAYLEKEINPYRWYEYALSSSLMICGIAILFGCYDLGSLILIFISNACMNFFGLLMEMMNSPDKEKTNWLPFIFGCLSGAGSWIVVFLYFFASANFDLIPGFVYGILFGYIFFFNTFAINMFLQYSKIGRWKEYRYGELVYIILSLLSKSLLGWLVFGGTFQPN</sequence>
<dbReference type="EMBL" id="CABVLZ010000005">
    <property type="protein sequence ID" value="VVU95557.1"/>
    <property type="molecule type" value="Genomic_DNA"/>
</dbReference>
<feature type="transmembrane region" description="Helical" evidence="1">
    <location>
        <begin position="200"/>
        <end position="220"/>
    </location>
</feature>
<reference evidence="2" key="1">
    <citation type="submission" date="2019-09" db="EMBL/GenBank/DDBJ databases">
        <authorList>
            <person name="Needham M D."/>
        </authorList>
    </citation>
    <scope>NUCLEOTIDE SEQUENCE</scope>
</reference>
<evidence type="ECO:0000313" key="2">
    <source>
        <dbReference type="EMBL" id="VVU95557.1"/>
    </source>
</evidence>
<gene>
    <name evidence="2" type="ORF">CPAV1605_1309</name>
</gene>
<dbReference type="AlphaFoldDB" id="A0A5E8CKG5"/>
<evidence type="ECO:0000256" key="1">
    <source>
        <dbReference type="SAM" id="Phobius"/>
    </source>
</evidence>
<name>A0A5E8CKG5_9ZZZZ</name>
<dbReference type="InterPro" id="IPR041113">
    <property type="entry name" value="Heliorhodopsin"/>
</dbReference>
<accession>A0A5E8CKG5</accession>
<protein>
    <submittedName>
        <fullName evidence="2">Uncharacterized protein</fullName>
    </submittedName>
</protein>
<feature type="transmembrane region" description="Helical" evidence="1">
    <location>
        <begin position="170"/>
        <end position="194"/>
    </location>
</feature>
<dbReference type="Gene3D" id="1.20.1070.10">
    <property type="entry name" value="Rhodopsin 7-helix transmembrane proteins"/>
    <property type="match status" value="1"/>
</dbReference>
<feature type="transmembrane region" description="Helical" evidence="1">
    <location>
        <begin position="241"/>
        <end position="259"/>
    </location>
</feature>